<organism evidence="3 4">
    <name type="scientific">Ceratocystis pirilliformis</name>
    <dbReference type="NCBI Taxonomy" id="259994"/>
    <lineage>
        <taxon>Eukaryota</taxon>
        <taxon>Fungi</taxon>
        <taxon>Dikarya</taxon>
        <taxon>Ascomycota</taxon>
        <taxon>Pezizomycotina</taxon>
        <taxon>Sordariomycetes</taxon>
        <taxon>Hypocreomycetidae</taxon>
        <taxon>Microascales</taxon>
        <taxon>Ceratocystidaceae</taxon>
        <taxon>Ceratocystis</taxon>
    </lineage>
</organism>
<gene>
    <name evidence="3" type="ORF">Cpir12675_001935</name>
</gene>
<dbReference type="Gene3D" id="1.10.10.2030">
    <property type="entry name" value="DNA/RNA-binding protein Kin17, conserved domain"/>
    <property type="match status" value="1"/>
</dbReference>
<dbReference type="Proteomes" id="UP001583280">
    <property type="component" value="Unassembled WGS sequence"/>
</dbReference>
<evidence type="ECO:0000313" key="4">
    <source>
        <dbReference type="Proteomes" id="UP001583280"/>
    </source>
</evidence>
<protein>
    <recommendedName>
        <fullName evidence="2">C2H2-type domain-containing protein</fullName>
    </recommendedName>
</protein>
<dbReference type="InterPro" id="IPR037321">
    <property type="entry name" value="KIN17-like"/>
</dbReference>
<evidence type="ECO:0000259" key="2">
    <source>
        <dbReference type="PROSITE" id="PS00028"/>
    </source>
</evidence>
<feature type="compositionally biased region" description="Polar residues" evidence="1">
    <location>
        <begin position="238"/>
        <end position="249"/>
    </location>
</feature>
<comment type="caution">
    <text evidence="3">The sequence shown here is derived from an EMBL/GenBank/DDBJ whole genome shotgun (WGS) entry which is preliminary data.</text>
</comment>
<dbReference type="SUPFAM" id="SSF57667">
    <property type="entry name" value="beta-beta-alpha zinc fingers"/>
    <property type="match status" value="1"/>
</dbReference>
<dbReference type="EMBL" id="JAWDJO010000033">
    <property type="protein sequence ID" value="KAL1898390.1"/>
    <property type="molecule type" value="Genomic_DNA"/>
</dbReference>
<dbReference type="InterPro" id="IPR036236">
    <property type="entry name" value="Znf_C2H2_sf"/>
</dbReference>
<dbReference type="InterPro" id="IPR056767">
    <property type="entry name" value="C2H2-Znf_KIN17"/>
</dbReference>
<dbReference type="PANTHER" id="PTHR12805:SF0">
    <property type="entry name" value="DNA_RNA-BINDING PROTEIN KIN17"/>
    <property type="match status" value="1"/>
</dbReference>
<reference evidence="3 4" key="1">
    <citation type="journal article" date="2024" name="IMA Fungus">
        <title>IMA Genome - F19 : A genome assembly and annotation guide to empower mycologists, including annotated draft genome sequences of Ceratocystis pirilliformis, Diaporthe australafricana, Fusarium ophioides, Paecilomyces lecythidis, and Sporothrix stenoceras.</title>
        <authorList>
            <person name="Aylward J."/>
            <person name="Wilson A.M."/>
            <person name="Visagie C.M."/>
            <person name="Spraker J."/>
            <person name="Barnes I."/>
            <person name="Buitendag C."/>
            <person name="Ceriani C."/>
            <person name="Del Mar Angel L."/>
            <person name="du Plessis D."/>
            <person name="Fuchs T."/>
            <person name="Gasser K."/>
            <person name="Kramer D."/>
            <person name="Li W."/>
            <person name="Munsamy K."/>
            <person name="Piso A."/>
            <person name="Price J.L."/>
            <person name="Sonnekus B."/>
            <person name="Thomas C."/>
            <person name="van der Nest A."/>
            <person name="van Dijk A."/>
            <person name="van Heerden A."/>
            <person name="van Vuuren N."/>
            <person name="Yilmaz N."/>
            <person name="Duong T.A."/>
            <person name="van der Merwe N.A."/>
            <person name="Wingfield M.J."/>
            <person name="Wingfield B.D."/>
        </authorList>
    </citation>
    <scope>NUCLEOTIDE SEQUENCE [LARGE SCALE GENOMIC DNA]</scope>
    <source>
        <strain evidence="3 4">CMW 12675</strain>
    </source>
</reference>
<keyword evidence="4" id="KW-1185">Reference proteome</keyword>
<feature type="region of interest" description="Disordered" evidence="1">
    <location>
        <begin position="196"/>
        <end position="250"/>
    </location>
</feature>
<proteinExistence type="predicted"/>
<dbReference type="PANTHER" id="PTHR12805">
    <property type="entry name" value="KIN17 KIN, ANTIGENIC DETERMINANT OF RECA PROTEIN HOMOLOG"/>
    <property type="match status" value="1"/>
</dbReference>
<feature type="region of interest" description="Disordered" evidence="1">
    <location>
        <begin position="320"/>
        <end position="341"/>
    </location>
</feature>
<feature type="compositionally biased region" description="Basic and acidic residues" evidence="1">
    <location>
        <begin position="196"/>
        <end position="210"/>
    </location>
</feature>
<feature type="compositionally biased region" description="Basic and acidic residues" evidence="1">
    <location>
        <begin position="320"/>
        <end position="335"/>
    </location>
</feature>
<dbReference type="Pfam" id="PF10357">
    <property type="entry name" value="WH_KIN17"/>
    <property type="match status" value="1"/>
</dbReference>
<accession>A0ABR3ZCI6</accession>
<evidence type="ECO:0000256" key="1">
    <source>
        <dbReference type="SAM" id="MobiDB-lite"/>
    </source>
</evidence>
<dbReference type="PROSITE" id="PS00028">
    <property type="entry name" value="ZINC_FINGER_C2H2_1"/>
    <property type="match status" value="1"/>
</dbReference>
<feature type="compositionally biased region" description="Basic and acidic residues" evidence="1">
    <location>
        <begin position="219"/>
        <end position="236"/>
    </location>
</feature>
<dbReference type="InterPro" id="IPR013087">
    <property type="entry name" value="Znf_C2H2_type"/>
</dbReference>
<name>A0ABR3ZCI6_9PEZI</name>
<dbReference type="InterPro" id="IPR038254">
    <property type="entry name" value="KIN17_WH-like_sf"/>
</dbReference>
<evidence type="ECO:0000313" key="3">
    <source>
        <dbReference type="EMBL" id="KAL1898390.1"/>
    </source>
</evidence>
<dbReference type="SMART" id="SM01253">
    <property type="entry name" value="Kin17_mid"/>
    <property type="match status" value="1"/>
</dbReference>
<feature type="domain" description="C2H2-type" evidence="2">
    <location>
        <begin position="28"/>
        <end position="50"/>
    </location>
</feature>
<dbReference type="Pfam" id="PF25095">
    <property type="entry name" value="C2H2-zf_KIN17"/>
    <property type="match status" value="1"/>
</dbReference>
<sequence>MPKAEAGSVKHISNHMKLKGLTRLRFYCQACERGMRDENSFKQHTLSESHVRKMLIIGEDPKKAIKQFSDQFVKDFVTLLKTSHGEKKIHINHFYQEYIANKDHLHMNSTQWSSLTEFAKYLGREGMCRVEETDKGLHISWIDNSPEALRRQEALKRKAALEQGDEEMEQRMINEQIRRAQNTAAIINRVTVQLTKEEEESKHELKRQEGTKISLSFGPKKDDVPEEKAKEKREETSTEITTPSLSSQVDADLATSPAQLAEKPVKPPAFGGMSLKLGGSAKPKNVFAQKKNALGGSGKKTMVEAPKKMSEAERIMKQELERKRAREGPGNEPIKKIKFSF</sequence>
<dbReference type="InterPro" id="IPR019447">
    <property type="entry name" value="DNA/RNA-bd_Kin17_WH-like_dom"/>
</dbReference>